<dbReference type="AlphaFoldDB" id="W4JRX2"/>
<reference evidence="2 3" key="1">
    <citation type="journal article" date="2012" name="New Phytol.">
        <title>Insight into trade-off between wood decay and parasitism from the genome of a fungal forest pathogen.</title>
        <authorList>
            <person name="Olson A."/>
            <person name="Aerts A."/>
            <person name="Asiegbu F."/>
            <person name="Belbahri L."/>
            <person name="Bouzid O."/>
            <person name="Broberg A."/>
            <person name="Canback B."/>
            <person name="Coutinho P.M."/>
            <person name="Cullen D."/>
            <person name="Dalman K."/>
            <person name="Deflorio G."/>
            <person name="van Diepen L.T."/>
            <person name="Dunand C."/>
            <person name="Duplessis S."/>
            <person name="Durling M."/>
            <person name="Gonthier P."/>
            <person name="Grimwood J."/>
            <person name="Fossdal C.G."/>
            <person name="Hansson D."/>
            <person name="Henrissat B."/>
            <person name="Hietala A."/>
            <person name="Himmelstrand K."/>
            <person name="Hoffmeister D."/>
            <person name="Hogberg N."/>
            <person name="James T.Y."/>
            <person name="Karlsson M."/>
            <person name="Kohler A."/>
            <person name="Kues U."/>
            <person name="Lee Y.H."/>
            <person name="Lin Y.C."/>
            <person name="Lind M."/>
            <person name="Lindquist E."/>
            <person name="Lombard V."/>
            <person name="Lucas S."/>
            <person name="Lunden K."/>
            <person name="Morin E."/>
            <person name="Murat C."/>
            <person name="Park J."/>
            <person name="Raffaello T."/>
            <person name="Rouze P."/>
            <person name="Salamov A."/>
            <person name="Schmutz J."/>
            <person name="Solheim H."/>
            <person name="Stahlberg J."/>
            <person name="Velez H."/>
            <person name="de Vries R.P."/>
            <person name="Wiebenga A."/>
            <person name="Woodward S."/>
            <person name="Yakovlev I."/>
            <person name="Garbelotto M."/>
            <person name="Martin F."/>
            <person name="Grigoriev I.V."/>
            <person name="Stenlid J."/>
        </authorList>
    </citation>
    <scope>NUCLEOTIDE SEQUENCE [LARGE SCALE GENOMIC DNA]</scope>
    <source>
        <strain evidence="2 3">TC 32-1</strain>
    </source>
</reference>
<dbReference type="GeneID" id="20675398"/>
<feature type="transmembrane region" description="Helical" evidence="1">
    <location>
        <begin position="46"/>
        <end position="64"/>
    </location>
</feature>
<accession>W4JRX2</accession>
<dbReference type="EMBL" id="KI925464">
    <property type="protein sequence ID" value="ETW76297.1"/>
    <property type="molecule type" value="Genomic_DNA"/>
</dbReference>
<proteinExistence type="predicted"/>
<sequence length="160" mass="18007">MGSISLNKAEYLALFLETFIFGTFFTLCIIAIMIVLQSKNSRTPKFLLPVAVLMMVLAIGDLVIDFIHSCNAFVIAGTQSIGGAEVYFDNISKPALPSEEYSLLVSNYAWRWRHYVAMLYGLWSESMVRCRTSDHVRRGSCGRMLHNEPDCTCTLRSAHL</sequence>
<evidence type="ECO:0000256" key="1">
    <source>
        <dbReference type="SAM" id="Phobius"/>
    </source>
</evidence>
<dbReference type="OrthoDB" id="2756618at2759"/>
<evidence type="ECO:0000313" key="2">
    <source>
        <dbReference type="EMBL" id="ETW76297.1"/>
    </source>
</evidence>
<dbReference type="RefSeq" id="XP_009551223.1">
    <property type="nucleotide sequence ID" value="XM_009552928.1"/>
</dbReference>
<keyword evidence="1" id="KW-0812">Transmembrane</keyword>
<keyword evidence="3" id="KW-1185">Reference proteome</keyword>
<dbReference type="InParanoid" id="W4JRX2"/>
<dbReference type="KEGG" id="hir:HETIRDRAFT_441931"/>
<protein>
    <submittedName>
        <fullName evidence="2">Uncharacterized protein</fullName>
    </submittedName>
</protein>
<dbReference type="Proteomes" id="UP000030671">
    <property type="component" value="Unassembled WGS sequence"/>
</dbReference>
<dbReference type="HOGENOM" id="CLU_1652369_0_0_1"/>
<name>W4JRX2_HETIT</name>
<keyword evidence="1" id="KW-0472">Membrane</keyword>
<feature type="transmembrane region" description="Helical" evidence="1">
    <location>
        <begin position="12"/>
        <end position="34"/>
    </location>
</feature>
<organism evidence="2 3">
    <name type="scientific">Heterobasidion irregulare (strain TC 32-1)</name>
    <dbReference type="NCBI Taxonomy" id="747525"/>
    <lineage>
        <taxon>Eukaryota</taxon>
        <taxon>Fungi</taxon>
        <taxon>Dikarya</taxon>
        <taxon>Basidiomycota</taxon>
        <taxon>Agaricomycotina</taxon>
        <taxon>Agaricomycetes</taxon>
        <taxon>Russulales</taxon>
        <taxon>Bondarzewiaceae</taxon>
        <taxon>Heterobasidion</taxon>
        <taxon>Heterobasidion annosum species complex</taxon>
    </lineage>
</organism>
<keyword evidence="1" id="KW-1133">Transmembrane helix</keyword>
<gene>
    <name evidence="2" type="ORF">HETIRDRAFT_441931</name>
</gene>
<evidence type="ECO:0000313" key="3">
    <source>
        <dbReference type="Proteomes" id="UP000030671"/>
    </source>
</evidence>